<evidence type="ECO:0000313" key="2">
    <source>
        <dbReference type="EMBL" id="KAF0926377.1"/>
    </source>
</evidence>
<name>A0A6G1EP29_9ORYZ</name>
<dbReference type="AlphaFoldDB" id="A0A6G1EP29"/>
<sequence>MEWTAQEVELGGQMGDGGGGAAGPRVARGVGRRSSTSTPAGVDQGAVRGGESAGGRMGDEGGGGDGGSGGGNGQRRRLLVSCVRGGEAYLGGI</sequence>
<dbReference type="EMBL" id="SPHZ02000003">
    <property type="protein sequence ID" value="KAF0926377.1"/>
    <property type="molecule type" value="Genomic_DNA"/>
</dbReference>
<keyword evidence="3" id="KW-1185">Reference proteome</keyword>
<feature type="compositionally biased region" description="Gly residues" evidence="1">
    <location>
        <begin position="12"/>
        <end position="22"/>
    </location>
</feature>
<evidence type="ECO:0000313" key="3">
    <source>
        <dbReference type="Proteomes" id="UP000479710"/>
    </source>
</evidence>
<comment type="caution">
    <text evidence="2">The sequence shown here is derived from an EMBL/GenBank/DDBJ whole genome shotgun (WGS) entry which is preliminary data.</text>
</comment>
<dbReference type="Proteomes" id="UP000479710">
    <property type="component" value="Unassembled WGS sequence"/>
</dbReference>
<evidence type="ECO:0008006" key="4">
    <source>
        <dbReference type="Google" id="ProtNLM"/>
    </source>
</evidence>
<dbReference type="OrthoDB" id="511529at2759"/>
<gene>
    <name evidence="2" type="ORF">E2562_023090</name>
</gene>
<reference evidence="2 3" key="1">
    <citation type="submission" date="2019-11" db="EMBL/GenBank/DDBJ databases">
        <title>Whole genome sequence of Oryza granulata.</title>
        <authorList>
            <person name="Li W."/>
        </authorList>
    </citation>
    <scope>NUCLEOTIDE SEQUENCE [LARGE SCALE GENOMIC DNA]</scope>
    <source>
        <strain evidence="3">cv. Menghai</strain>
        <tissue evidence="2">Leaf</tissue>
    </source>
</reference>
<feature type="region of interest" description="Disordered" evidence="1">
    <location>
        <begin position="1"/>
        <end position="75"/>
    </location>
</feature>
<feature type="compositionally biased region" description="Gly residues" evidence="1">
    <location>
        <begin position="47"/>
        <end position="73"/>
    </location>
</feature>
<accession>A0A6G1EP29</accession>
<feature type="compositionally biased region" description="Low complexity" evidence="1">
    <location>
        <begin position="23"/>
        <end position="33"/>
    </location>
</feature>
<evidence type="ECO:0000256" key="1">
    <source>
        <dbReference type="SAM" id="MobiDB-lite"/>
    </source>
</evidence>
<protein>
    <recommendedName>
        <fullName evidence="4">DUF834 domain-containing protein</fullName>
    </recommendedName>
</protein>
<organism evidence="2 3">
    <name type="scientific">Oryza meyeriana var. granulata</name>
    <dbReference type="NCBI Taxonomy" id="110450"/>
    <lineage>
        <taxon>Eukaryota</taxon>
        <taxon>Viridiplantae</taxon>
        <taxon>Streptophyta</taxon>
        <taxon>Embryophyta</taxon>
        <taxon>Tracheophyta</taxon>
        <taxon>Spermatophyta</taxon>
        <taxon>Magnoliopsida</taxon>
        <taxon>Liliopsida</taxon>
        <taxon>Poales</taxon>
        <taxon>Poaceae</taxon>
        <taxon>BOP clade</taxon>
        <taxon>Oryzoideae</taxon>
        <taxon>Oryzeae</taxon>
        <taxon>Oryzinae</taxon>
        <taxon>Oryza</taxon>
        <taxon>Oryza meyeriana</taxon>
    </lineage>
</organism>
<proteinExistence type="predicted"/>